<dbReference type="AlphaFoldDB" id="A0A9D1MGE8"/>
<protein>
    <submittedName>
        <fullName evidence="4">DUF1508 domain-containing protein</fullName>
    </submittedName>
</protein>
<evidence type="ECO:0000259" key="3">
    <source>
        <dbReference type="Pfam" id="PF07411"/>
    </source>
</evidence>
<feature type="domain" description="DUF1508" evidence="3">
    <location>
        <begin position="259"/>
        <end position="304"/>
    </location>
</feature>
<dbReference type="InterPro" id="IPR010879">
    <property type="entry name" value="DUF1508"/>
</dbReference>
<feature type="compositionally biased region" description="Basic and acidic residues" evidence="1">
    <location>
        <begin position="44"/>
        <end position="55"/>
    </location>
</feature>
<feature type="region of interest" description="Disordered" evidence="1">
    <location>
        <begin position="34"/>
        <end position="154"/>
    </location>
</feature>
<name>A0A9D1MGE8_9FIRM</name>
<reference evidence="4" key="1">
    <citation type="submission" date="2020-10" db="EMBL/GenBank/DDBJ databases">
        <authorList>
            <person name="Gilroy R."/>
        </authorList>
    </citation>
    <scope>NUCLEOTIDE SEQUENCE</scope>
    <source>
        <strain evidence="4">11687</strain>
    </source>
</reference>
<dbReference type="PANTHER" id="PTHR40606:SF1">
    <property type="entry name" value="UPF0339 PROTEIN YEGP"/>
    <property type="match status" value="1"/>
</dbReference>
<dbReference type="InterPro" id="IPR051141">
    <property type="entry name" value="UPF0339_domain"/>
</dbReference>
<comment type="caution">
    <text evidence="4">The sequence shown here is derived from an EMBL/GenBank/DDBJ whole genome shotgun (WGS) entry which is preliminary data.</text>
</comment>
<feature type="transmembrane region" description="Helical" evidence="2">
    <location>
        <begin position="12"/>
        <end position="32"/>
    </location>
</feature>
<dbReference type="Proteomes" id="UP000824081">
    <property type="component" value="Unassembled WGS sequence"/>
</dbReference>
<dbReference type="PANTHER" id="PTHR40606">
    <property type="match status" value="1"/>
</dbReference>
<organism evidence="4 5">
    <name type="scientific">Candidatus Scatosoma pullistercoris</name>
    <dbReference type="NCBI Taxonomy" id="2840934"/>
    <lineage>
        <taxon>Bacteria</taxon>
        <taxon>Bacillati</taxon>
        <taxon>Bacillota</taxon>
        <taxon>Clostridia</taxon>
        <taxon>Candidatus Scatosoma</taxon>
    </lineage>
</organism>
<feature type="domain" description="DUF1508" evidence="3">
    <location>
        <begin position="213"/>
        <end position="247"/>
    </location>
</feature>
<feature type="compositionally biased region" description="Basic residues" evidence="1">
    <location>
        <begin position="138"/>
        <end position="147"/>
    </location>
</feature>
<evidence type="ECO:0000256" key="2">
    <source>
        <dbReference type="SAM" id="Phobius"/>
    </source>
</evidence>
<sequence>MIAYLKENPVLAIVLAVCLVVILLAAAAMIAGKKKQARQTPSESLREPEQPETSERPAVLPDPEDTAAPDEPMLSGNARQLTPEETDKEETNREETAVPEPETSPAPRGEEKKQRSTPAAPADSAAAKAETRDGRTNRGTKKKSNKNKYREGSMYLEDLKNAPIEDENDFYDEEDEADRIARYSGKWVICRVVTAAPDTGDVIHSGENGEEMYFFELRASNGEKLLTSEEYTTYAGALNGIETHKANIARNNFKIMLSKKGDYIFKLLSGKNMLLCMGEHYATKARCESAIESAKRFAKTAIVDENVQDIVITPPPEENEEILPDIPDEGAVGKWLVSSNTAEDGEEVFYFELYASNGEKLLSSEEYTTYVGAINGIETHKANIARGNFRISLTKRGDYIYKLLNGNGQLLCLGEHYRTKQRCENAVESVKHFAKVSPLLTDPDTVKNA</sequence>
<dbReference type="EMBL" id="DVMZ01000156">
    <property type="protein sequence ID" value="HIU59607.1"/>
    <property type="molecule type" value="Genomic_DNA"/>
</dbReference>
<feature type="compositionally biased region" description="Low complexity" evidence="1">
    <location>
        <begin position="119"/>
        <end position="128"/>
    </location>
</feature>
<keyword evidence="2" id="KW-1133">Transmembrane helix</keyword>
<keyword evidence="2" id="KW-0472">Membrane</keyword>
<evidence type="ECO:0000313" key="4">
    <source>
        <dbReference type="EMBL" id="HIU59607.1"/>
    </source>
</evidence>
<feature type="domain" description="DUF1508" evidence="3">
    <location>
        <begin position="396"/>
        <end position="433"/>
    </location>
</feature>
<proteinExistence type="predicted"/>
<evidence type="ECO:0000313" key="5">
    <source>
        <dbReference type="Proteomes" id="UP000824081"/>
    </source>
</evidence>
<reference evidence="4" key="2">
    <citation type="journal article" date="2021" name="PeerJ">
        <title>Extensive microbial diversity within the chicken gut microbiome revealed by metagenomics and culture.</title>
        <authorList>
            <person name="Gilroy R."/>
            <person name="Ravi A."/>
            <person name="Getino M."/>
            <person name="Pursley I."/>
            <person name="Horton D.L."/>
            <person name="Alikhan N.F."/>
            <person name="Baker D."/>
            <person name="Gharbi K."/>
            <person name="Hall N."/>
            <person name="Watson M."/>
            <person name="Adriaenssens E.M."/>
            <person name="Foster-Nyarko E."/>
            <person name="Jarju S."/>
            <person name="Secka A."/>
            <person name="Antonio M."/>
            <person name="Oren A."/>
            <person name="Chaudhuri R.R."/>
            <person name="La Ragione R."/>
            <person name="Hildebrand F."/>
            <person name="Pallen M.J."/>
        </authorList>
    </citation>
    <scope>NUCLEOTIDE SEQUENCE</scope>
    <source>
        <strain evidence="4">11687</strain>
    </source>
</reference>
<keyword evidence="2" id="KW-0812">Transmembrane</keyword>
<dbReference type="Gene3D" id="2.30.29.80">
    <property type="match status" value="2"/>
</dbReference>
<dbReference type="Pfam" id="PF07411">
    <property type="entry name" value="DUF1508"/>
    <property type="match status" value="4"/>
</dbReference>
<gene>
    <name evidence="4" type="ORF">IAC57_05825</name>
</gene>
<accession>A0A9D1MGE8</accession>
<dbReference type="InterPro" id="IPR036913">
    <property type="entry name" value="YegP-like_sf"/>
</dbReference>
<feature type="domain" description="DUF1508" evidence="3">
    <location>
        <begin position="349"/>
        <end position="383"/>
    </location>
</feature>
<evidence type="ECO:0000256" key="1">
    <source>
        <dbReference type="SAM" id="MobiDB-lite"/>
    </source>
</evidence>
<dbReference type="SUPFAM" id="SSF160113">
    <property type="entry name" value="YegP-like"/>
    <property type="match status" value="4"/>
</dbReference>